<dbReference type="RefSeq" id="WP_183360037.1">
    <property type="nucleotide sequence ID" value="NZ_BLXZ01000002.1"/>
</dbReference>
<dbReference type="PANTHER" id="PTHR30349:SF41">
    <property type="entry name" value="INTEGRASE_RECOMBINASE PROTEIN MJ0367-RELATED"/>
    <property type="match status" value="1"/>
</dbReference>
<dbReference type="Pfam" id="PF00589">
    <property type="entry name" value="Phage_integrase"/>
    <property type="match status" value="1"/>
</dbReference>
<feature type="region of interest" description="Disordered" evidence="4">
    <location>
        <begin position="207"/>
        <end position="227"/>
    </location>
</feature>
<dbReference type="GO" id="GO:0015074">
    <property type="term" value="P:DNA integration"/>
    <property type="evidence" value="ECO:0007669"/>
    <property type="project" value="InterPro"/>
</dbReference>
<dbReference type="AlphaFoldDB" id="A0A6V8N4J6"/>
<keyword evidence="2" id="KW-0238">DNA-binding</keyword>
<accession>A0A6V8N4J6</accession>
<keyword evidence="3" id="KW-0233">DNA recombination</keyword>
<dbReference type="Proteomes" id="UP000587586">
    <property type="component" value="Unassembled WGS sequence"/>
</dbReference>
<sequence length="443" mass="51301">MKITHIIMETGERLPMLLLDDGVPDFWATLFVGKRLRNQAQNSIERGLNAVRHLRGWEEYHERDLSQEFRDGNFLSEIDVLSITEHCAYEAEDFQKWAAKKKQESNRPRTASVAGLLALKIEKPLKTVQFDTQYNRISTIAKYLKFLAETASRVRPDKRESKNEIERMYKDLLSKRPKPNSSRNSRGRYAHIPATAYRRFKELASPDHVDNPFRKGKSAERGEARTAGEVRKRNHLLVEIAYELGLRGGEILGLWVEDIQFGPKPTLSVVRRHNHPLDPRKKQAVAKTQERTLRLSRELASALNHYILNERAKHPFANRHPILFVVAQAPWNGRPLSVKSFGEVFESIAQVDPDNLGDISPHGLRHDRACRFVDDLRLFNQTAKKKDRIPEEEFGQLLKDYFGWKDLKSAAVYLKRRTKERLDEGFRQFQRGAFDQGDQGDEE</sequence>
<feature type="domain" description="Tyr recombinase" evidence="5">
    <location>
        <begin position="212"/>
        <end position="427"/>
    </location>
</feature>
<organism evidence="6 7">
    <name type="scientific">Geomonas limicola</name>
    <dbReference type="NCBI Taxonomy" id="2740186"/>
    <lineage>
        <taxon>Bacteria</taxon>
        <taxon>Pseudomonadati</taxon>
        <taxon>Thermodesulfobacteriota</taxon>
        <taxon>Desulfuromonadia</taxon>
        <taxon>Geobacterales</taxon>
        <taxon>Geobacteraceae</taxon>
        <taxon>Geomonas</taxon>
    </lineage>
</organism>
<dbReference type="CDD" id="cd00397">
    <property type="entry name" value="DNA_BRE_C"/>
    <property type="match status" value="1"/>
</dbReference>
<keyword evidence="7" id="KW-1185">Reference proteome</keyword>
<evidence type="ECO:0000256" key="4">
    <source>
        <dbReference type="SAM" id="MobiDB-lite"/>
    </source>
</evidence>
<evidence type="ECO:0000256" key="2">
    <source>
        <dbReference type="ARBA" id="ARBA00023125"/>
    </source>
</evidence>
<dbReference type="PROSITE" id="PS51898">
    <property type="entry name" value="TYR_RECOMBINASE"/>
    <property type="match status" value="1"/>
</dbReference>
<reference evidence="7" key="1">
    <citation type="submission" date="2020-06" db="EMBL/GenBank/DDBJ databases">
        <title>Draft genomic sequecing of Geomonas sp. Red745.</title>
        <authorList>
            <person name="Itoh H."/>
            <person name="Xu Z.X."/>
            <person name="Ushijima N."/>
            <person name="Masuda Y."/>
            <person name="Shiratori Y."/>
            <person name="Senoo K."/>
        </authorList>
    </citation>
    <scope>NUCLEOTIDE SEQUENCE [LARGE SCALE GENOMIC DNA]</scope>
    <source>
        <strain evidence="7">Red745</strain>
    </source>
</reference>
<dbReference type="EMBL" id="BLXZ01000002">
    <property type="protein sequence ID" value="GFO67498.1"/>
    <property type="molecule type" value="Genomic_DNA"/>
</dbReference>
<evidence type="ECO:0000259" key="5">
    <source>
        <dbReference type="PROSITE" id="PS51898"/>
    </source>
</evidence>
<dbReference type="InterPro" id="IPR013762">
    <property type="entry name" value="Integrase-like_cat_sf"/>
</dbReference>
<dbReference type="Gene3D" id="1.10.443.10">
    <property type="entry name" value="Intergrase catalytic core"/>
    <property type="match status" value="1"/>
</dbReference>
<evidence type="ECO:0000313" key="6">
    <source>
        <dbReference type="EMBL" id="GFO67498.1"/>
    </source>
</evidence>
<comment type="caution">
    <text evidence="6">The sequence shown here is derived from an EMBL/GenBank/DDBJ whole genome shotgun (WGS) entry which is preliminary data.</text>
</comment>
<gene>
    <name evidence="6" type="ORF">GMLC_10770</name>
</gene>
<dbReference type="InterPro" id="IPR050090">
    <property type="entry name" value="Tyrosine_recombinase_XerCD"/>
</dbReference>
<comment type="similarity">
    <text evidence="1">Belongs to the 'phage' integrase family.</text>
</comment>
<evidence type="ECO:0000313" key="7">
    <source>
        <dbReference type="Proteomes" id="UP000587586"/>
    </source>
</evidence>
<proteinExistence type="inferred from homology"/>
<evidence type="ECO:0000256" key="1">
    <source>
        <dbReference type="ARBA" id="ARBA00008857"/>
    </source>
</evidence>
<dbReference type="InterPro" id="IPR011010">
    <property type="entry name" value="DNA_brk_join_enz"/>
</dbReference>
<dbReference type="GO" id="GO:0006310">
    <property type="term" value="P:DNA recombination"/>
    <property type="evidence" value="ECO:0007669"/>
    <property type="project" value="UniProtKB-KW"/>
</dbReference>
<dbReference type="PANTHER" id="PTHR30349">
    <property type="entry name" value="PHAGE INTEGRASE-RELATED"/>
    <property type="match status" value="1"/>
</dbReference>
<name>A0A6V8N4J6_9BACT</name>
<dbReference type="InterPro" id="IPR002104">
    <property type="entry name" value="Integrase_catalytic"/>
</dbReference>
<evidence type="ECO:0000256" key="3">
    <source>
        <dbReference type="ARBA" id="ARBA00023172"/>
    </source>
</evidence>
<dbReference type="GO" id="GO:0003677">
    <property type="term" value="F:DNA binding"/>
    <property type="evidence" value="ECO:0007669"/>
    <property type="project" value="UniProtKB-KW"/>
</dbReference>
<dbReference type="SUPFAM" id="SSF56349">
    <property type="entry name" value="DNA breaking-rejoining enzymes"/>
    <property type="match status" value="1"/>
</dbReference>
<feature type="region of interest" description="Disordered" evidence="4">
    <location>
        <begin position="169"/>
        <end position="188"/>
    </location>
</feature>
<protein>
    <submittedName>
        <fullName evidence="6">Recombinase</fullName>
    </submittedName>
</protein>